<name>A0AAW0BYW4_9AGAR</name>
<accession>A0AAW0BYW4</accession>
<keyword evidence="1" id="KW-0812">Transmembrane</keyword>
<feature type="transmembrane region" description="Helical" evidence="1">
    <location>
        <begin position="232"/>
        <end position="254"/>
    </location>
</feature>
<proteinExistence type="predicted"/>
<evidence type="ECO:0000313" key="3">
    <source>
        <dbReference type="EMBL" id="KAK7031543.1"/>
    </source>
</evidence>
<evidence type="ECO:0000313" key="4">
    <source>
        <dbReference type="Proteomes" id="UP001362999"/>
    </source>
</evidence>
<feature type="transmembrane region" description="Helical" evidence="1">
    <location>
        <begin position="51"/>
        <end position="71"/>
    </location>
</feature>
<dbReference type="InterPro" id="IPR045340">
    <property type="entry name" value="DUF6533"/>
</dbReference>
<gene>
    <name evidence="3" type="ORF">R3P38DRAFT_819285</name>
</gene>
<feature type="transmembrane region" description="Helical" evidence="1">
    <location>
        <begin position="83"/>
        <end position="104"/>
    </location>
</feature>
<organism evidence="3 4">
    <name type="scientific">Favolaschia claudopus</name>
    <dbReference type="NCBI Taxonomy" id="2862362"/>
    <lineage>
        <taxon>Eukaryota</taxon>
        <taxon>Fungi</taxon>
        <taxon>Dikarya</taxon>
        <taxon>Basidiomycota</taxon>
        <taxon>Agaricomycotina</taxon>
        <taxon>Agaricomycetes</taxon>
        <taxon>Agaricomycetidae</taxon>
        <taxon>Agaricales</taxon>
        <taxon>Marasmiineae</taxon>
        <taxon>Mycenaceae</taxon>
        <taxon>Favolaschia</taxon>
    </lineage>
</organism>
<dbReference type="EMBL" id="JAWWNJ010000024">
    <property type="protein sequence ID" value="KAK7031543.1"/>
    <property type="molecule type" value="Genomic_DNA"/>
</dbReference>
<dbReference type="Proteomes" id="UP001362999">
    <property type="component" value="Unassembled WGS sequence"/>
</dbReference>
<keyword evidence="1" id="KW-1133">Transmembrane helix</keyword>
<evidence type="ECO:0000259" key="2">
    <source>
        <dbReference type="Pfam" id="PF20151"/>
    </source>
</evidence>
<comment type="caution">
    <text evidence="3">The sequence shown here is derived from an EMBL/GenBank/DDBJ whole genome shotgun (WGS) entry which is preliminary data.</text>
</comment>
<dbReference type="Pfam" id="PF20151">
    <property type="entry name" value="DUF6533"/>
    <property type="match status" value="1"/>
</dbReference>
<feature type="transmembrane region" description="Helical" evidence="1">
    <location>
        <begin position="168"/>
        <end position="191"/>
    </location>
</feature>
<keyword evidence="1" id="KW-0472">Membrane</keyword>
<feature type="domain" description="DUF6533" evidence="2">
    <location>
        <begin position="24"/>
        <end position="59"/>
    </location>
</feature>
<feature type="transmembrane region" description="Helical" evidence="1">
    <location>
        <begin position="116"/>
        <end position="135"/>
    </location>
</feature>
<feature type="transmembrane region" description="Helical" evidence="1">
    <location>
        <begin position="203"/>
        <end position="226"/>
    </location>
</feature>
<evidence type="ECO:0000256" key="1">
    <source>
        <dbReference type="SAM" id="Phobius"/>
    </source>
</evidence>
<reference evidence="3 4" key="1">
    <citation type="journal article" date="2024" name="J Genomics">
        <title>Draft genome sequencing and assembly of Favolaschia claudopus CIRM-BRFM 2984 isolated from oak limbs.</title>
        <authorList>
            <person name="Navarro D."/>
            <person name="Drula E."/>
            <person name="Chaduli D."/>
            <person name="Cazenave R."/>
            <person name="Ahrendt S."/>
            <person name="Wang J."/>
            <person name="Lipzen A."/>
            <person name="Daum C."/>
            <person name="Barry K."/>
            <person name="Grigoriev I.V."/>
            <person name="Favel A."/>
            <person name="Rosso M.N."/>
            <person name="Martin F."/>
        </authorList>
    </citation>
    <scope>NUCLEOTIDE SEQUENCE [LARGE SCALE GENOMIC DNA]</scope>
    <source>
        <strain evidence="3 4">CIRM-BRFM 2984</strain>
    </source>
</reference>
<dbReference type="AlphaFoldDB" id="A0AAW0BYW4"/>
<keyword evidence="4" id="KW-1185">Reference proteome</keyword>
<sequence>MDPTAAFKLNTIRIVRNGVLSVHVLSLYEWLELLPTEVELIYPSRWNSIKLAYLLCRYYNLLLWPVVIYAYAGDHTAQTCSKLTQTVTSLLLPMQLFAPAVMLMRAYAFAGRRLRVLVLLLLFYAALVGIDIWFFCFNASNLPDLTYAILGGTGCFPDYPEGNGNQRLVIALSASLVMDLVSLSIIILYCVQIRSTQGSLGRIFISQGLGSFAIVLGVHAIALGLYFSPRTLYNGIGLPYILVISNLMACRLILDLRRKALPTDEEILRRHSLIVDQAIDGSDLWVIGRDTP</sequence>
<protein>
    <recommendedName>
        <fullName evidence="2">DUF6533 domain-containing protein</fullName>
    </recommendedName>
</protein>